<dbReference type="Gene3D" id="1.10.12.10">
    <property type="entry name" value="Lyase 2-enoyl-coa Hydratase, Chain A, domain 2"/>
    <property type="match status" value="1"/>
</dbReference>
<dbReference type="InterPro" id="IPR001753">
    <property type="entry name" value="Enoyl-CoA_hydra/iso"/>
</dbReference>
<dbReference type="Pfam" id="PF00378">
    <property type="entry name" value="ECH_1"/>
    <property type="match status" value="1"/>
</dbReference>
<accession>A0A1I2CMK0</accession>
<dbReference type="FunFam" id="1.10.12.10:FF:000001">
    <property type="entry name" value="Probable enoyl-CoA hydratase, mitochondrial"/>
    <property type="match status" value="1"/>
</dbReference>
<comment type="similarity">
    <text evidence="1 3">Belongs to the enoyl-CoA hydratase/isomerase family.</text>
</comment>
<dbReference type="RefSeq" id="WP_026636277.1">
    <property type="nucleotide sequence ID" value="NZ_FONH01000003.1"/>
</dbReference>
<keyword evidence="2" id="KW-0456">Lyase</keyword>
<organism evidence="4 5">
    <name type="scientific">Dyella marensis</name>
    <dbReference type="NCBI Taxonomy" id="500610"/>
    <lineage>
        <taxon>Bacteria</taxon>
        <taxon>Pseudomonadati</taxon>
        <taxon>Pseudomonadota</taxon>
        <taxon>Gammaproteobacteria</taxon>
        <taxon>Lysobacterales</taxon>
        <taxon>Rhodanobacteraceae</taxon>
        <taxon>Dyella</taxon>
    </lineage>
</organism>
<reference evidence="5" key="1">
    <citation type="submission" date="2016-10" db="EMBL/GenBank/DDBJ databases">
        <authorList>
            <person name="Varghese N."/>
            <person name="Submissions S."/>
        </authorList>
    </citation>
    <scope>NUCLEOTIDE SEQUENCE [LARGE SCALE GENOMIC DNA]</scope>
    <source>
        <strain evidence="5">UNC178MFTsu3.1</strain>
    </source>
</reference>
<evidence type="ECO:0000256" key="1">
    <source>
        <dbReference type="ARBA" id="ARBA00005254"/>
    </source>
</evidence>
<gene>
    <name evidence="4" type="ORF">SAMN02799615_01537</name>
</gene>
<dbReference type="InterPro" id="IPR018376">
    <property type="entry name" value="Enoyl-CoA_hyd/isom_CS"/>
</dbReference>
<evidence type="ECO:0000313" key="4">
    <source>
        <dbReference type="EMBL" id="SFE69033.1"/>
    </source>
</evidence>
<evidence type="ECO:0000256" key="3">
    <source>
        <dbReference type="RuleBase" id="RU003707"/>
    </source>
</evidence>
<keyword evidence="5" id="KW-1185">Reference proteome</keyword>
<proteinExistence type="inferred from homology"/>
<dbReference type="CDD" id="cd06558">
    <property type="entry name" value="crotonase-like"/>
    <property type="match status" value="1"/>
</dbReference>
<dbReference type="InterPro" id="IPR014748">
    <property type="entry name" value="Enoyl-CoA_hydra_C"/>
</dbReference>
<dbReference type="PANTHER" id="PTHR11941:SF54">
    <property type="entry name" value="ENOYL-COA HYDRATASE, MITOCHONDRIAL"/>
    <property type="match status" value="1"/>
</dbReference>
<dbReference type="PROSITE" id="PS00166">
    <property type="entry name" value="ENOYL_COA_HYDRATASE"/>
    <property type="match status" value="1"/>
</dbReference>
<dbReference type="Proteomes" id="UP000199477">
    <property type="component" value="Unassembled WGS sequence"/>
</dbReference>
<dbReference type="PANTHER" id="PTHR11941">
    <property type="entry name" value="ENOYL-COA HYDRATASE-RELATED"/>
    <property type="match status" value="1"/>
</dbReference>
<dbReference type="SUPFAM" id="SSF52096">
    <property type="entry name" value="ClpP/crotonase"/>
    <property type="match status" value="1"/>
</dbReference>
<dbReference type="GO" id="GO:0016836">
    <property type="term" value="F:hydro-lyase activity"/>
    <property type="evidence" value="ECO:0007669"/>
    <property type="project" value="UniProtKB-ARBA"/>
</dbReference>
<dbReference type="Gene3D" id="3.90.226.10">
    <property type="entry name" value="2-enoyl-CoA Hydratase, Chain A, domain 1"/>
    <property type="match status" value="1"/>
</dbReference>
<evidence type="ECO:0000256" key="2">
    <source>
        <dbReference type="ARBA" id="ARBA00023239"/>
    </source>
</evidence>
<evidence type="ECO:0000313" key="5">
    <source>
        <dbReference type="Proteomes" id="UP000199477"/>
    </source>
</evidence>
<sequence length="260" mass="27418">MAYRNLDIGNRGAVRIITVNRPDKLNALNRDTLNELTLAFAQAAQDDAVRTVVLAGAGDKAFVAGADIAEMNGYTPVQAQGFSRAGQRLMSSIERLGKPVVARIQGFALGGGMELAMACHLRVASEKARFGQPEINLGLIPGFGGTQRLLRLAGRGAALELCLTGAMVGAQRAYELGVVNRVVAPEALDETVDALADQLAASAPLAAAGILDAILQGGEMALDQGLEFETQAFALAFSTEDMREGTTAFLEKRKAEFKGR</sequence>
<dbReference type="AlphaFoldDB" id="A0A1I2CMK0"/>
<dbReference type="GO" id="GO:0006635">
    <property type="term" value="P:fatty acid beta-oxidation"/>
    <property type="evidence" value="ECO:0007669"/>
    <property type="project" value="TreeGrafter"/>
</dbReference>
<dbReference type="STRING" id="500610.SAMN02799615_01537"/>
<name>A0A1I2CMK0_9GAMM</name>
<protein>
    <submittedName>
        <fullName evidence="4">Enoyl-CoA hydratase</fullName>
    </submittedName>
</protein>
<dbReference type="EMBL" id="FONH01000003">
    <property type="protein sequence ID" value="SFE69033.1"/>
    <property type="molecule type" value="Genomic_DNA"/>
</dbReference>
<dbReference type="InterPro" id="IPR029045">
    <property type="entry name" value="ClpP/crotonase-like_dom_sf"/>
</dbReference>
<dbReference type="FunFam" id="3.90.226.10:FF:000009">
    <property type="entry name" value="Carnitinyl-CoA dehydratase"/>
    <property type="match status" value="1"/>
</dbReference>